<dbReference type="GeneID" id="28861318"/>
<gene>
    <name evidence="3" type="ORF">CH63R_02236</name>
</gene>
<comment type="caution">
    <text evidence="3">The sequence shown here is derived from an EMBL/GenBank/DDBJ whole genome shotgun (WGS) entry which is preliminary data.</text>
</comment>
<sequence>MTSVVRKLRITSSFQETHHCTARPQFDRGGLNAPQPGSTTDISTFMKRAEDAVASRGYHRNYRATPKPLSFPYEATPLEVFALAFAVFAVVCILGFMVMIAMKMRRSRAQHQSHNFPDPCDTSHGGSENSNERGAAI</sequence>
<keyword evidence="2" id="KW-0472">Membrane</keyword>
<evidence type="ECO:0000313" key="4">
    <source>
        <dbReference type="Proteomes" id="UP000092177"/>
    </source>
</evidence>
<proteinExistence type="predicted"/>
<evidence type="ECO:0000313" key="3">
    <source>
        <dbReference type="EMBL" id="OBR13510.1"/>
    </source>
</evidence>
<keyword evidence="2" id="KW-0812">Transmembrane</keyword>
<keyword evidence="4" id="KW-1185">Reference proteome</keyword>
<protein>
    <recommendedName>
        <fullName evidence="5">Transmembrane protein</fullName>
    </recommendedName>
</protein>
<dbReference type="RefSeq" id="XP_018162027.1">
    <property type="nucleotide sequence ID" value="XM_018297211.1"/>
</dbReference>
<dbReference type="VEuPathDB" id="FungiDB:CH63R_02236"/>
<dbReference type="EMBL" id="LTAN01000002">
    <property type="protein sequence ID" value="OBR13510.1"/>
    <property type="molecule type" value="Genomic_DNA"/>
</dbReference>
<evidence type="ECO:0000256" key="2">
    <source>
        <dbReference type="SAM" id="Phobius"/>
    </source>
</evidence>
<reference evidence="4" key="1">
    <citation type="journal article" date="2017" name="BMC Genomics">
        <title>Gapless genome assembly of Colletotrichum higginsianum reveals chromosome structure and association of transposable elements with secondary metabolite gene clusters.</title>
        <authorList>
            <person name="Dallery J.-F."/>
            <person name="Lapalu N."/>
            <person name="Zampounis A."/>
            <person name="Pigne S."/>
            <person name="Luyten I."/>
            <person name="Amselem J."/>
            <person name="Wittenberg A.H.J."/>
            <person name="Zhou S."/>
            <person name="de Queiroz M.V."/>
            <person name="Robin G.P."/>
            <person name="Auger A."/>
            <person name="Hainaut M."/>
            <person name="Henrissat B."/>
            <person name="Kim K.-T."/>
            <person name="Lee Y.-H."/>
            <person name="Lespinet O."/>
            <person name="Schwartz D.C."/>
            <person name="Thon M.R."/>
            <person name="O'Connell R.J."/>
        </authorList>
    </citation>
    <scope>NUCLEOTIDE SEQUENCE [LARGE SCALE GENOMIC DNA]</scope>
    <source>
        <strain evidence="4">IMI 349063</strain>
    </source>
</reference>
<dbReference type="KEGG" id="chig:CH63R_02236"/>
<dbReference type="OrthoDB" id="4835369at2759"/>
<dbReference type="Proteomes" id="UP000092177">
    <property type="component" value="Chromosome 2"/>
</dbReference>
<keyword evidence="2" id="KW-1133">Transmembrane helix</keyword>
<accession>A0A1B7YN93</accession>
<feature type="transmembrane region" description="Helical" evidence="2">
    <location>
        <begin position="80"/>
        <end position="102"/>
    </location>
</feature>
<feature type="region of interest" description="Disordered" evidence="1">
    <location>
        <begin position="112"/>
        <end position="137"/>
    </location>
</feature>
<name>A0A1B7YN93_COLHI</name>
<evidence type="ECO:0008006" key="5">
    <source>
        <dbReference type="Google" id="ProtNLM"/>
    </source>
</evidence>
<evidence type="ECO:0000256" key="1">
    <source>
        <dbReference type="SAM" id="MobiDB-lite"/>
    </source>
</evidence>
<organism evidence="3 4">
    <name type="scientific">Colletotrichum higginsianum (strain IMI 349063)</name>
    <name type="common">Crucifer anthracnose fungus</name>
    <dbReference type="NCBI Taxonomy" id="759273"/>
    <lineage>
        <taxon>Eukaryota</taxon>
        <taxon>Fungi</taxon>
        <taxon>Dikarya</taxon>
        <taxon>Ascomycota</taxon>
        <taxon>Pezizomycotina</taxon>
        <taxon>Sordariomycetes</taxon>
        <taxon>Hypocreomycetidae</taxon>
        <taxon>Glomerellales</taxon>
        <taxon>Glomerellaceae</taxon>
        <taxon>Colletotrichum</taxon>
        <taxon>Colletotrichum destructivum species complex</taxon>
    </lineage>
</organism>
<dbReference type="AlphaFoldDB" id="A0A1B7YN93"/>